<feature type="compositionally biased region" description="Basic and acidic residues" evidence="1">
    <location>
        <begin position="167"/>
        <end position="176"/>
    </location>
</feature>
<keyword evidence="2" id="KW-0812">Transmembrane</keyword>
<evidence type="ECO:0000256" key="2">
    <source>
        <dbReference type="SAM" id="Phobius"/>
    </source>
</evidence>
<reference evidence="3 4" key="1">
    <citation type="submission" date="2022-01" db="EMBL/GenBank/DDBJ databases">
        <title>Lysobacter chinensis sp. nov., a bacterium isolated from cow dung compost.</title>
        <authorList>
            <person name="Liu Y."/>
        </authorList>
    </citation>
    <scope>NUCLEOTIDE SEQUENCE [LARGE SCALE GENOMIC DNA]</scope>
    <source>
        <strain evidence="3 4">TLK-CK17</strain>
    </source>
</reference>
<gene>
    <name evidence="3" type="ORF">L3V18_12390</name>
</gene>
<keyword evidence="2" id="KW-1133">Transmembrane helix</keyword>
<keyword evidence="4" id="KW-1185">Reference proteome</keyword>
<proteinExistence type="predicted"/>
<keyword evidence="2" id="KW-0472">Membrane</keyword>
<evidence type="ECO:0000313" key="3">
    <source>
        <dbReference type="EMBL" id="MCF7222575.1"/>
    </source>
</evidence>
<organism evidence="3 4">
    <name type="scientific">Marilutibacter chinensis</name>
    <dbReference type="NCBI Taxonomy" id="2912247"/>
    <lineage>
        <taxon>Bacteria</taxon>
        <taxon>Pseudomonadati</taxon>
        <taxon>Pseudomonadota</taxon>
        <taxon>Gammaproteobacteria</taxon>
        <taxon>Lysobacterales</taxon>
        <taxon>Lysobacteraceae</taxon>
        <taxon>Marilutibacter</taxon>
    </lineage>
</organism>
<accession>A0ABS9HWN7</accession>
<dbReference type="EMBL" id="JAKJPO010000007">
    <property type="protein sequence ID" value="MCF7222575.1"/>
    <property type="molecule type" value="Genomic_DNA"/>
</dbReference>
<protein>
    <submittedName>
        <fullName evidence="3">Uncharacterized protein</fullName>
    </submittedName>
</protein>
<feature type="transmembrane region" description="Helical" evidence="2">
    <location>
        <begin position="101"/>
        <end position="122"/>
    </location>
</feature>
<reference evidence="3 4" key="3">
    <citation type="submission" date="2022-01" db="EMBL/GenBank/DDBJ databases">
        <authorList>
            <person name="Zhou L.Y."/>
        </authorList>
    </citation>
    <scope>NUCLEOTIDE SEQUENCE [LARGE SCALE GENOMIC DNA]</scope>
    <source>
        <strain evidence="3 4">TLK-CK17</strain>
    </source>
</reference>
<reference evidence="4" key="2">
    <citation type="submission" date="2022-01" db="EMBL/GenBank/DDBJ databases">
        <title>Lysobacter chinensis sp. nov., a bacterium isolated from cow dung compost.</title>
        <authorList>
            <person name="Zhou L.Y."/>
        </authorList>
    </citation>
    <scope>NUCLEOTIDE SEQUENCE [LARGE SCALE GENOMIC DNA]</scope>
    <source>
        <strain evidence="4">TLK-CK17</strain>
    </source>
</reference>
<dbReference type="Proteomes" id="UP001430796">
    <property type="component" value="Unassembled WGS sequence"/>
</dbReference>
<feature type="region of interest" description="Disordered" evidence="1">
    <location>
        <begin position="167"/>
        <end position="189"/>
    </location>
</feature>
<dbReference type="RefSeq" id="WP_237055285.1">
    <property type="nucleotide sequence ID" value="NZ_JAKJPO010000007.1"/>
</dbReference>
<evidence type="ECO:0000313" key="4">
    <source>
        <dbReference type="Proteomes" id="UP001430796"/>
    </source>
</evidence>
<evidence type="ECO:0000256" key="1">
    <source>
        <dbReference type="SAM" id="MobiDB-lite"/>
    </source>
</evidence>
<comment type="caution">
    <text evidence="3">The sequence shown here is derived from an EMBL/GenBank/DDBJ whole genome shotgun (WGS) entry which is preliminary data.</text>
</comment>
<name>A0ABS9HWN7_9GAMM</name>
<sequence>MDSDNRRANPTMTPDAVKALMMLRSEMTQREARMSASFNEQMQSLREEVGRFRSDIAGIVGGAGTQIAKEAKDAVSPVATEYGRAVSATSAHLRGASRTVWLWYGAAGSILLLVLLVAWAVLGHYRGELAAVQDELRRYENAVPVVQAFYASDAILCDGLICANADPDAKPQGDRRQYRRAKPRSQPTR</sequence>